<dbReference type="Gene3D" id="3.40.920.10">
    <property type="entry name" value="Pyruvate-ferredoxin oxidoreductase, PFOR, domain III"/>
    <property type="match status" value="1"/>
</dbReference>
<protein>
    <submittedName>
        <fullName evidence="3">Indolepyruvate oxidoreductase subunit beta</fullName>
    </submittedName>
</protein>
<keyword evidence="3" id="KW-0670">Pyruvate</keyword>
<dbReference type="RefSeq" id="WP_190258674.1">
    <property type="nucleotide sequence ID" value="NZ_QFGA01000002.1"/>
</dbReference>
<dbReference type="InterPro" id="IPR052198">
    <property type="entry name" value="IorB_Oxidoreductase"/>
</dbReference>
<dbReference type="InterPro" id="IPR002869">
    <property type="entry name" value="Pyrv_flavodox_OxRed_cen"/>
</dbReference>
<dbReference type="Pfam" id="PF01558">
    <property type="entry name" value="POR"/>
    <property type="match status" value="1"/>
</dbReference>
<dbReference type="GO" id="GO:0016903">
    <property type="term" value="F:oxidoreductase activity, acting on the aldehyde or oxo group of donors"/>
    <property type="evidence" value="ECO:0007669"/>
    <property type="project" value="InterPro"/>
</dbReference>
<dbReference type="AlphaFoldDB" id="A0A4Y7RBG6"/>
<reference evidence="3 4" key="1">
    <citation type="journal article" date="2018" name="Environ. Microbiol.">
        <title>Novel energy conservation strategies and behaviour of Pelotomaculum schinkii driving syntrophic propionate catabolism.</title>
        <authorList>
            <person name="Hidalgo-Ahumada C.A.P."/>
            <person name="Nobu M.K."/>
            <person name="Narihiro T."/>
            <person name="Tamaki H."/>
            <person name="Liu W.T."/>
            <person name="Kamagata Y."/>
            <person name="Stams A.J.M."/>
            <person name="Imachi H."/>
            <person name="Sousa D.Z."/>
        </authorList>
    </citation>
    <scope>NUCLEOTIDE SEQUENCE [LARGE SCALE GENOMIC DNA]</scope>
    <source>
        <strain evidence="3 4">HH</strain>
    </source>
</reference>
<comment type="caution">
    <text evidence="3">The sequence shown here is derived from an EMBL/GenBank/DDBJ whole genome shotgun (WGS) entry which is preliminary data.</text>
</comment>
<keyword evidence="1" id="KW-0560">Oxidoreductase</keyword>
<evidence type="ECO:0000256" key="1">
    <source>
        <dbReference type="ARBA" id="ARBA00023002"/>
    </source>
</evidence>
<feature type="domain" description="Pyruvate/ketoisovalerate oxidoreductase catalytic" evidence="2">
    <location>
        <begin position="13"/>
        <end position="196"/>
    </location>
</feature>
<evidence type="ECO:0000259" key="2">
    <source>
        <dbReference type="Pfam" id="PF01558"/>
    </source>
</evidence>
<keyword evidence="4" id="KW-1185">Reference proteome</keyword>
<proteinExistence type="predicted"/>
<dbReference type="EMBL" id="QFGA01000002">
    <property type="protein sequence ID" value="TEB06051.1"/>
    <property type="molecule type" value="Genomic_DNA"/>
</dbReference>
<dbReference type="Proteomes" id="UP000298324">
    <property type="component" value="Unassembled WGS sequence"/>
</dbReference>
<accession>A0A4Y7RBG6</accession>
<dbReference type="SUPFAM" id="SSF53323">
    <property type="entry name" value="Pyruvate-ferredoxin oxidoreductase, PFOR, domain III"/>
    <property type="match status" value="1"/>
</dbReference>
<evidence type="ECO:0000313" key="3">
    <source>
        <dbReference type="EMBL" id="TEB06051.1"/>
    </source>
</evidence>
<gene>
    <name evidence="3" type="ORF">Psch_03093</name>
</gene>
<dbReference type="InterPro" id="IPR019752">
    <property type="entry name" value="Pyrv/ketoisovalerate_OxRed_cat"/>
</dbReference>
<sequence length="207" mass="21444">MKDPLNIVITGVGGQGNILVSEILAKAAAAEGFKVTVGESYGLSQRGGAVSSHIRLSQEFQYGAVIPAGHADIIVGFEPVEAARSAAALGHPGTKIILNPRPVYPVGVLTGGHAYPDPDELIKTLKDMSAQVLLIESSELAALAGDPVVQNIVMVGALAGSGYLPLSPATFTSVINTVVPERALEMNERAFQLGFDAACAIKVSQEK</sequence>
<evidence type="ECO:0000313" key="4">
    <source>
        <dbReference type="Proteomes" id="UP000298324"/>
    </source>
</evidence>
<organism evidence="3 4">
    <name type="scientific">Pelotomaculum schinkii</name>
    <dbReference type="NCBI Taxonomy" id="78350"/>
    <lineage>
        <taxon>Bacteria</taxon>
        <taxon>Bacillati</taxon>
        <taxon>Bacillota</taxon>
        <taxon>Clostridia</taxon>
        <taxon>Eubacteriales</taxon>
        <taxon>Desulfotomaculaceae</taxon>
        <taxon>Pelotomaculum</taxon>
    </lineage>
</organism>
<dbReference type="PANTHER" id="PTHR43854">
    <property type="entry name" value="INDOLEPYRUVATE OXIDOREDUCTASE SUBUNIT IORB"/>
    <property type="match status" value="1"/>
</dbReference>
<name>A0A4Y7RBG6_9FIRM</name>
<dbReference type="PANTHER" id="PTHR43854:SF1">
    <property type="entry name" value="INDOLEPYRUVATE OXIDOREDUCTASE SUBUNIT IORB"/>
    <property type="match status" value="1"/>
</dbReference>